<sequence length="262" mass="28884">MPGKCPVILAISDTSGKHAVTRNLNDKNAQLQKQLENVIREANGEINLLGSKVAELERDLELERRKVLELQDASREREKEYQKLKAQLDRVKRRALLGPDASCTTQPSMNGFGHSHRSLDHQPRQVVGEVDIGAVVDGMEAIGKQRTPLINRVTKGNFGMQQGRTGLQVISHSNAPASSRAASTHRHPLNTGDRSFMANSISDRSDSAHEVEHLLLPKTLKKAHTSIQPSDSSGWGTGSARSLPVQQRPFTFIAKRGFRPAR</sequence>
<dbReference type="EMBL" id="JAGFBS010000006">
    <property type="protein sequence ID" value="KAG6378517.1"/>
    <property type="molecule type" value="Genomic_DNA"/>
</dbReference>
<dbReference type="Proteomes" id="UP000683000">
    <property type="component" value="Unassembled WGS sequence"/>
</dbReference>
<dbReference type="PANTHER" id="PTHR14305">
    <property type="entry name" value="E3 UBIQUITIN-PROTEIN LIGASE CCNB1IP1"/>
    <property type="match status" value="1"/>
</dbReference>
<evidence type="ECO:0000256" key="2">
    <source>
        <dbReference type="SAM" id="MobiDB-lite"/>
    </source>
</evidence>
<proteinExistence type="predicted"/>
<feature type="coiled-coil region" evidence="1">
    <location>
        <begin position="21"/>
        <end position="94"/>
    </location>
</feature>
<dbReference type="InterPro" id="IPR042448">
    <property type="entry name" value="CCNB1IP1"/>
</dbReference>
<organism evidence="3 4">
    <name type="scientific">Boletus reticuloceps</name>
    <dbReference type="NCBI Taxonomy" id="495285"/>
    <lineage>
        <taxon>Eukaryota</taxon>
        <taxon>Fungi</taxon>
        <taxon>Dikarya</taxon>
        <taxon>Basidiomycota</taxon>
        <taxon>Agaricomycotina</taxon>
        <taxon>Agaricomycetes</taxon>
        <taxon>Agaricomycetidae</taxon>
        <taxon>Boletales</taxon>
        <taxon>Boletineae</taxon>
        <taxon>Boletaceae</taxon>
        <taxon>Boletoideae</taxon>
        <taxon>Boletus</taxon>
    </lineage>
</organism>
<dbReference type="AlphaFoldDB" id="A0A8I2YXU7"/>
<feature type="compositionally biased region" description="Polar residues" evidence="2">
    <location>
        <begin position="225"/>
        <end position="234"/>
    </location>
</feature>
<evidence type="ECO:0000256" key="1">
    <source>
        <dbReference type="SAM" id="Coils"/>
    </source>
</evidence>
<keyword evidence="1" id="KW-0175">Coiled coil</keyword>
<accession>A0A8I2YXU7</accession>
<feature type="region of interest" description="Disordered" evidence="2">
    <location>
        <begin position="222"/>
        <end position="241"/>
    </location>
</feature>
<reference evidence="3" key="1">
    <citation type="submission" date="2021-03" db="EMBL/GenBank/DDBJ databases">
        <title>Evolutionary innovations through gain and loss of genes in the ectomycorrhizal Boletales.</title>
        <authorList>
            <person name="Wu G."/>
            <person name="Miyauchi S."/>
            <person name="Morin E."/>
            <person name="Yang Z.-L."/>
            <person name="Xu J."/>
            <person name="Martin F.M."/>
        </authorList>
    </citation>
    <scope>NUCLEOTIDE SEQUENCE</scope>
    <source>
        <strain evidence="3">BR01</strain>
    </source>
</reference>
<keyword evidence="4" id="KW-1185">Reference proteome</keyword>
<dbReference type="OrthoDB" id="441210at2759"/>
<dbReference type="GO" id="GO:0061630">
    <property type="term" value="F:ubiquitin protein ligase activity"/>
    <property type="evidence" value="ECO:0007669"/>
    <property type="project" value="InterPro"/>
</dbReference>
<comment type="caution">
    <text evidence="3">The sequence shown here is derived from an EMBL/GenBank/DDBJ whole genome shotgun (WGS) entry which is preliminary data.</text>
</comment>
<gene>
    <name evidence="3" type="ORF">JVT61DRAFT_12778</name>
</gene>
<dbReference type="PANTHER" id="PTHR14305:SF0">
    <property type="entry name" value="E3 UBIQUITIN-PROTEIN LIGASE CCNB1IP1"/>
    <property type="match status" value="1"/>
</dbReference>
<dbReference type="GO" id="GO:0007131">
    <property type="term" value="P:reciprocal meiotic recombination"/>
    <property type="evidence" value="ECO:0007669"/>
    <property type="project" value="InterPro"/>
</dbReference>
<name>A0A8I2YXU7_9AGAM</name>
<dbReference type="GO" id="GO:0000795">
    <property type="term" value="C:synaptonemal complex"/>
    <property type="evidence" value="ECO:0007669"/>
    <property type="project" value="InterPro"/>
</dbReference>
<evidence type="ECO:0000313" key="4">
    <source>
        <dbReference type="Proteomes" id="UP000683000"/>
    </source>
</evidence>
<protein>
    <submittedName>
        <fullName evidence="3">Uncharacterized protein</fullName>
    </submittedName>
</protein>
<evidence type="ECO:0000313" key="3">
    <source>
        <dbReference type="EMBL" id="KAG6378517.1"/>
    </source>
</evidence>